<name>A0A2U1K2T8_9BACI</name>
<proteinExistence type="inferred from homology"/>
<keyword evidence="12" id="KW-1185">Reference proteome</keyword>
<feature type="transmembrane region" description="Helical" evidence="10">
    <location>
        <begin position="425"/>
        <end position="445"/>
    </location>
</feature>
<feature type="transmembrane region" description="Helical" evidence="10">
    <location>
        <begin position="185"/>
        <end position="202"/>
    </location>
</feature>
<comment type="subcellular location">
    <subcellularLocation>
        <location evidence="1">Cell membrane</location>
        <topology evidence="1">Multi-pass membrane protein</topology>
    </subcellularLocation>
</comment>
<dbReference type="RefSeq" id="WP_116554629.1">
    <property type="nucleotide sequence ID" value="NZ_QCZG01000016.1"/>
</dbReference>
<dbReference type="GO" id="GO:0005886">
    <property type="term" value="C:plasma membrane"/>
    <property type="evidence" value="ECO:0007669"/>
    <property type="project" value="UniProtKB-SubCell"/>
</dbReference>
<evidence type="ECO:0000256" key="3">
    <source>
        <dbReference type="ARBA" id="ARBA00022475"/>
    </source>
</evidence>
<comment type="caution">
    <text evidence="11">The sequence shown here is derived from an EMBL/GenBank/DDBJ whole genome shotgun (WGS) entry which is preliminary data.</text>
</comment>
<feature type="transmembrane region" description="Helical" evidence="10">
    <location>
        <begin position="30"/>
        <end position="47"/>
    </location>
</feature>
<organism evidence="11 12">
    <name type="scientific">Pueribacillus theae</name>
    <dbReference type="NCBI Taxonomy" id="2171751"/>
    <lineage>
        <taxon>Bacteria</taxon>
        <taxon>Bacillati</taxon>
        <taxon>Bacillota</taxon>
        <taxon>Bacilli</taxon>
        <taxon>Bacillales</taxon>
        <taxon>Bacillaceae</taxon>
        <taxon>Pueribacillus</taxon>
    </lineage>
</organism>
<feature type="transmembrane region" description="Helical" evidence="10">
    <location>
        <begin position="6"/>
        <end position="23"/>
    </location>
</feature>
<dbReference type="InterPro" id="IPR051085">
    <property type="entry name" value="MB_O-acyltransferase"/>
</dbReference>
<keyword evidence="7 9" id="KW-0472">Membrane</keyword>
<evidence type="ECO:0000256" key="10">
    <source>
        <dbReference type="SAM" id="Phobius"/>
    </source>
</evidence>
<dbReference type="InterPro" id="IPR024194">
    <property type="entry name" value="Ac/AlaTfrase_AlgI/DltB"/>
</dbReference>
<evidence type="ECO:0000313" key="11">
    <source>
        <dbReference type="EMBL" id="PWA11837.1"/>
    </source>
</evidence>
<dbReference type="GO" id="GO:0016746">
    <property type="term" value="F:acyltransferase activity"/>
    <property type="evidence" value="ECO:0007669"/>
    <property type="project" value="UniProtKB-KW"/>
</dbReference>
<comment type="similarity">
    <text evidence="2 9">Belongs to the membrane-bound acyltransferase family.</text>
</comment>
<evidence type="ECO:0000313" key="12">
    <source>
        <dbReference type="Proteomes" id="UP000245998"/>
    </source>
</evidence>
<feature type="transmembrane region" description="Helical" evidence="10">
    <location>
        <begin position="457"/>
        <end position="473"/>
    </location>
</feature>
<reference evidence="11 12" key="1">
    <citation type="submission" date="2018-04" db="EMBL/GenBank/DDBJ databases">
        <title>Camelliibacillus theae gen. nov., sp. nov., isolated from Pu'er tea.</title>
        <authorList>
            <person name="Niu L."/>
        </authorList>
    </citation>
    <scope>NUCLEOTIDE SEQUENCE [LARGE SCALE GENOMIC DNA]</scope>
    <source>
        <strain evidence="11 12">T8</strain>
    </source>
</reference>
<dbReference type="OrthoDB" id="9805788at2"/>
<keyword evidence="5 10" id="KW-0812">Transmembrane</keyword>
<gene>
    <name evidence="11" type="ORF">DCC39_09055</name>
</gene>
<feature type="transmembrane region" description="Helical" evidence="10">
    <location>
        <begin position="77"/>
        <end position="95"/>
    </location>
</feature>
<keyword evidence="8 9" id="KW-0012">Acyltransferase</keyword>
<dbReference type="InterPro" id="IPR004299">
    <property type="entry name" value="MBOAT_fam"/>
</dbReference>
<keyword evidence="3 9" id="KW-1003">Cell membrane</keyword>
<dbReference type="Proteomes" id="UP000245998">
    <property type="component" value="Unassembled WGS sequence"/>
</dbReference>
<evidence type="ECO:0000256" key="8">
    <source>
        <dbReference type="ARBA" id="ARBA00023315"/>
    </source>
</evidence>
<dbReference type="PIRSF" id="PIRSF016636">
    <property type="entry name" value="AlgI_DltB"/>
    <property type="match status" value="1"/>
</dbReference>
<feature type="transmembrane region" description="Helical" evidence="10">
    <location>
        <begin position="53"/>
        <end position="70"/>
    </location>
</feature>
<accession>A0A2U1K2T8</accession>
<dbReference type="PANTHER" id="PTHR13285:SF23">
    <property type="entry name" value="TEICHOIC ACID D-ALANYLTRANSFERASE"/>
    <property type="match status" value="1"/>
</dbReference>
<dbReference type="Pfam" id="PF03062">
    <property type="entry name" value="MBOAT"/>
    <property type="match status" value="1"/>
</dbReference>
<protein>
    <submittedName>
        <fullName evidence="11">Membrane-bound O-acyltransferase family protein</fullName>
    </submittedName>
</protein>
<dbReference type="InterPro" id="IPR028362">
    <property type="entry name" value="AlgI"/>
</dbReference>
<feature type="transmembrane region" description="Helical" evidence="10">
    <location>
        <begin position="367"/>
        <end position="392"/>
    </location>
</feature>
<keyword evidence="6 10" id="KW-1133">Transmembrane helix</keyword>
<sequence>MLFNSFEFIFVFLPITFLIYFIFAKFKWFTAAKVVIVAASIFFYAYWDYRYVLLLFFSIAFNFAVGKLLSRKPNKKILIFGIAVNLGLLGYYKYVDFFLENVNRLFGTSVPLLEVILPLAISFFTFQQIGFLVDSNRGLTKDYNFLNYTLFVVFFPQLIAGPIVQHKDVIPQFQQQTVFNINYENLALGLFIFSSGLFKKVVIADSVALWATPGFDEAASLTFFEAWGSALAYTFQLYFDFSGYSEMAIGLGLMFNIKLPINFFSPYKANSIIDFWRSWHMTLSAFLKDYLYIPLGGNRKGKPRKYMNLFITMLLGGIWHGAGWTFVIWGALHGLYNVINHLYRDIKKKLFPVKSSAVEIAASRSSYFFSLFSFTPARILTFVAVVVGWVFFRAETVNDAVKVLKGMAGFNGIEFGKLEYFPQGLTELVVLIGLYLWVSFAPNTIEFSKRLKPNWKWAMLITGLLIAAILFINRKAEFLYFQF</sequence>
<evidence type="ECO:0000256" key="5">
    <source>
        <dbReference type="ARBA" id="ARBA00022692"/>
    </source>
</evidence>
<feature type="transmembrane region" description="Helical" evidence="10">
    <location>
        <begin position="145"/>
        <end position="165"/>
    </location>
</feature>
<evidence type="ECO:0000256" key="2">
    <source>
        <dbReference type="ARBA" id="ARBA00010323"/>
    </source>
</evidence>
<feature type="transmembrane region" description="Helical" evidence="10">
    <location>
        <begin position="309"/>
        <end position="332"/>
    </location>
</feature>
<dbReference type="PIRSF" id="PIRSF500217">
    <property type="entry name" value="AlgI"/>
    <property type="match status" value="1"/>
</dbReference>
<evidence type="ECO:0000256" key="4">
    <source>
        <dbReference type="ARBA" id="ARBA00022679"/>
    </source>
</evidence>
<evidence type="ECO:0000256" key="6">
    <source>
        <dbReference type="ARBA" id="ARBA00022989"/>
    </source>
</evidence>
<feature type="transmembrane region" description="Helical" evidence="10">
    <location>
        <begin position="115"/>
        <end position="133"/>
    </location>
</feature>
<evidence type="ECO:0000256" key="7">
    <source>
        <dbReference type="ARBA" id="ARBA00023136"/>
    </source>
</evidence>
<evidence type="ECO:0000256" key="9">
    <source>
        <dbReference type="PIRNR" id="PIRNR016636"/>
    </source>
</evidence>
<dbReference type="GO" id="GO:0042121">
    <property type="term" value="P:alginic acid biosynthetic process"/>
    <property type="evidence" value="ECO:0007669"/>
    <property type="project" value="InterPro"/>
</dbReference>
<dbReference type="PANTHER" id="PTHR13285">
    <property type="entry name" value="ACYLTRANSFERASE"/>
    <property type="match status" value="1"/>
</dbReference>
<evidence type="ECO:0000256" key="1">
    <source>
        <dbReference type="ARBA" id="ARBA00004651"/>
    </source>
</evidence>
<dbReference type="AlphaFoldDB" id="A0A2U1K2T8"/>
<dbReference type="EMBL" id="QCZG01000016">
    <property type="protein sequence ID" value="PWA11837.1"/>
    <property type="molecule type" value="Genomic_DNA"/>
</dbReference>
<keyword evidence="4 9" id="KW-0808">Transferase</keyword>